<name>A0A349TPC5_9ALTE</name>
<keyword evidence="2" id="KW-0489">Methyltransferase</keyword>
<accession>A0A349TPC5</accession>
<dbReference type="Gene3D" id="3.40.50.150">
    <property type="entry name" value="Vaccinia Virus protein VP39"/>
    <property type="match status" value="1"/>
</dbReference>
<evidence type="ECO:0000313" key="2">
    <source>
        <dbReference type="EMBL" id="HAW77420.1"/>
    </source>
</evidence>
<dbReference type="SUPFAM" id="SSF53335">
    <property type="entry name" value="S-adenosyl-L-methionine-dependent methyltransferases"/>
    <property type="match status" value="1"/>
</dbReference>
<dbReference type="AlphaFoldDB" id="A0A349TPC5"/>
<gene>
    <name evidence="2" type="ORF">DCW74_17010</name>
</gene>
<dbReference type="InterPro" id="IPR029063">
    <property type="entry name" value="SAM-dependent_MTases_sf"/>
</dbReference>
<dbReference type="Pfam" id="PF08241">
    <property type="entry name" value="Methyltransf_11"/>
    <property type="match status" value="1"/>
</dbReference>
<dbReference type="Proteomes" id="UP000263517">
    <property type="component" value="Unassembled WGS sequence"/>
</dbReference>
<proteinExistence type="predicted"/>
<dbReference type="InterPro" id="IPR013216">
    <property type="entry name" value="Methyltransf_11"/>
</dbReference>
<dbReference type="EMBL" id="DNAN01000599">
    <property type="protein sequence ID" value="HAW77420.1"/>
    <property type="molecule type" value="Genomic_DNA"/>
</dbReference>
<dbReference type="GO" id="GO:0032259">
    <property type="term" value="P:methylation"/>
    <property type="evidence" value="ECO:0007669"/>
    <property type="project" value="UniProtKB-KW"/>
</dbReference>
<comment type="caution">
    <text evidence="2">The sequence shown here is derived from an EMBL/GenBank/DDBJ whole genome shotgun (WGS) entry which is preliminary data.</text>
</comment>
<reference evidence="2 3" key="1">
    <citation type="journal article" date="2018" name="Nat. Biotechnol.">
        <title>A standardized bacterial taxonomy based on genome phylogeny substantially revises the tree of life.</title>
        <authorList>
            <person name="Parks D.H."/>
            <person name="Chuvochina M."/>
            <person name="Waite D.W."/>
            <person name="Rinke C."/>
            <person name="Skarshewski A."/>
            <person name="Chaumeil P.A."/>
            <person name="Hugenholtz P."/>
        </authorList>
    </citation>
    <scope>NUCLEOTIDE SEQUENCE [LARGE SCALE GENOMIC DNA]</scope>
    <source>
        <strain evidence="2">UBA11978</strain>
    </source>
</reference>
<dbReference type="CDD" id="cd02440">
    <property type="entry name" value="AdoMet_MTases"/>
    <property type="match status" value="1"/>
</dbReference>
<protein>
    <submittedName>
        <fullName evidence="2">Class I SAM-dependent methyltransferase</fullName>
    </submittedName>
</protein>
<dbReference type="STRING" id="589873.EP12_00430"/>
<evidence type="ECO:0000313" key="3">
    <source>
        <dbReference type="Proteomes" id="UP000263517"/>
    </source>
</evidence>
<feature type="domain" description="Methyltransferase type 11" evidence="1">
    <location>
        <begin position="48"/>
        <end position="145"/>
    </location>
</feature>
<sequence>MLYAVKNTIKHYSEKAQHYYDLYHSVDAEKVHSDWKAFLHTTQPGIALDVGAGSGRDANWLAEQGWKVVAVEPADNLRTLAQSNAHNSVTWCNASLPALTALPHEPTTYDLILLSAVWMHLPEAERPPALKRLAELLSKNGTLYISLRFGPNDEARPMHPVSYEELATLAESNGLKARNLNPVPGKDGLQRDDVKWVTVEVMKRCGNVREICRNNGCK</sequence>
<keyword evidence="2" id="KW-0808">Transferase</keyword>
<organism evidence="2 3">
    <name type="scientific">Alteromonas australica</name>
    <dbReference type="NCBI Taxonomy" id="589873"/>
    <lineage>
        <taxon>Bacteria</taxon>
        <taxon>Pseudomonadati</taxon>
        <taxon>Pseudomonadota</taxon>
        <taxon>Gammaproteobacteria</taxon>
        <taxon>Alteromonadales</taxon>
        <taxon>Alteromonadaceae</taxon>
        <taxon>Alteromonas/Salinimonas group</taxon>
        <taxon>Alteromonas</taxon>
    </lineage>
</organism>
<dbReference type="GO" id="GO:0008757">
    <property type="term" value="F:S-adenosylmethionine-dependent methyltransferase activity"/>
    <property type="evidence" value="ECO:0007669"/>
    <property type="project" value="InterPro"/>
</dbReference>
<evidence type="ECO:0000259" key="1">
    <source>
        <dbReference type="Pfam" id="PF08241"/>
    </source>
</evidence>
<dbReference type="PANTHER" id="PTHR43861">
    <property type="entry name" value="TRANS-ACONITATE 2-METHYLTRANSFERASE-RELATED"/>
    <property type="match status" value="1"/>
</dbReference>